<feature type="transmembrane region" description="Helical" evidence="10">
    <location>
        <begin position="883"/>
        <end position="908"/>
    </location>
</feature>
<dbReference type="PANTHER" id="PTHR43294:SF21">
    <property type="entry name" value="CATION TRANSPORTING ATPASE"/>
    <property type="match status" value="1"/>
</dbReference>
<evidence type="ECO:0000256" key="7">
    <source>
        <dbReference type="ARBA" id="ARBA00022967"/>
    </source>
</evidence>
<dbReference type="SUPFAM" id="SSF56784">
    <property type="entry name" value="HAD-like"/>
    <property type="match status" value="1"/>
</dbReference>
<evidence type="ECO:0000313" key="13">
    <source>
        <dbReference type="Proteomes" id="UP001192346"/>
    </source>
</evidence>
<sequence>MNLLSSFEKKMKLLEKKLETNFKTGLTEEQIKKKFLKYGFNKLINNKKKNFLNQILQQLNNFFVYILLISSIITFCIGIINSQKEELFESILILSIIFINAFLGFFYEKKKENSLNLIKQKTKSYAKVLRNNEIKYILKENLLIGDIVFLKRGDLILADIRLIESNQLTVNESILTGESIPVIKNHLFFRTSESNDIVNKKHIVFMNTIILHGYGKGVVFQTGMNTQIGKITKLILNSKKEKNPLDRNIDKIAKKLSFFIIILISVDFVSNIFKYYFLNKNINFLIVKKFLLSSIALAIAVIPEGLLAIVNIILALGIKKIIKKKAIVKNLKSLETLGSISIICTDKTGTLTKNKMTIKKIYFFKENIIIEKLKNHLLNENIINLIHFGALCNNNYIIQNENNIINIKKIASDPVDQSFIDLLYLFNININKIFKKYEKIKEFPFNNEKKLMLTIIKNKKNQKKYILLKGAAEIILKLSNKIQKKEKIIIKKNNNYEYILKDFNFMAQEGYKLLGIAYIPINYEFIFSEYNDIEKILKKLKNEIIFLGTVCIEDPIKKNSLQAIKKLKQAFITPIMITGDHLITANNIAMQLNILNSEKDLSITGEKLDLLEEKEFLNKIKNIKVYARTNPKHKLRIIKTWQKLGNIVAMVGDGVNDAPSIKAANVGIAMGITGTEATKQASDIILTDDNFSTIVTAIQEGRNIFNNIQKSIIFLLSCNVGEIIVILLTTFLGHIFFNNNFVILSALQLLWINLVTDSLVAIALGMEKKEKNLMSKKPRNINNPILNKKLILKIFSEGMMIGLLTFIASFIGYKIHKNNNQYGQIFAFMVLSISQLFHSFNIRSNKSVFKIKCNFYLINCFLISILMQIIIFLIPFFRKNFKLNYLSSIDIIIITIFSILPLIIIELYKYINKKKIN</sequence>
<feature type="transmembrane region" description="Helical" evidence="10">
    <location>
        <begin position="62"/>
        <end position="81"/>
    </location>
</feature>
<keyword evidence="5" id="KW-0547">Nucleotide-binding</keyword>
<evidence type="ECO:0000256" key="6">
    <source>
        <dbReference type="ARBA" id="ARBA00022840"/>
    </source>
</evidence>
<dbReference type="InterPro" id="IPR036412">
    <property type="entry name" value="HAD-like_sf"/>
</dbReference>
<dbReference type="Pfam" id="PF13246">
    <property type="entry name" value="Cation_ATPase"/>
    <property type="match status" value="1"/>
</dbReference>
<feature type="domain" description="Cation-transporting P-type ATPase N-terminal" evidence="11">
    <location>
        <begin position="7"/>
        <end position="79"/>
    </location>
</feature>
<evidence type="ECO:0000256" key="10">
    <source>
        <dbReference type="SAM" id="Phobius"/>
    </source>
</evidence>
<comment type="similarity">
    <text evidence="2">Belongs to the cation transport ATPase (P-type) (TC 3.A.3) family. Type IIA subfamily.</text>
</comment>
<dbReference type="SUPFAM" id="SSF81653">
    <property type="entry name" value="Calcium ATPase, transduction domain A"/>
    <property type="match status" value="1"/>
</dbReference>
<protein>
    <submittedName>
        <fullName evidence="12">HAD-IC family P-type ATPase</fullName>
    </submittedName>
</protein>
<dbReference type="InterPro" id="IPR006068">
    <property type="entry name" value="ATPase_P-typ_cation-transptr_C"/>
</dbReference>
<feature type="transmembrane region" description="Helical" evidence="10">
    <location>
        <begin position="743"/>
        <end position="766"/>
    </location>
</feature>
<comment type="subcellular location">
    <subcellularLocation>
        <location evidence="1">Cell membrane</location>
        <topology evidence="1">Multi-pass membrane protein</topology>
    </subcellularLocation>
</comment>
<dbReference type="NCBIfam" id="TIGR01494">
    <property type="entry name" value="ATPase_P-type"/>
    <property type="match status" value="2"/>
</dbReference>
<dbReference type="PRINTS" id="PR00120">
    <property type="entry name" value="HATPASE"/>
</dbReference>
<dbReference type="SMART" id="SM00831">
    <property type="entry name" value="Cation_ATPase_N"/>
    <property type="match status" value="1"/>
</dbReference>
<keyword evidence="6" id="KW-0067">ATP-binding</keyword>
<dbReference type="InterPro" id="IPR001757">
    <property type="entry name" value="P_typ_ATPase"/>
</dbReference>
<dbReference type="Pfam" id="PF00689">
    <property type="entry name" value="Cation_ATPase_C"/>
    <property type="match status" value="1"/>
</dbReference>
<dbReference type="Gene3D" id="3.40.50.1000">
    <property type="entry name" value="HAD superfamily/HAD-like"/>
    <property type="match status" value="1"/>
</dbReference>
<dbReference type="PANTHER" id="PTHR43294">
    <property type="entry name" value="SODIUM/POTASSIUM-TRANSPORTING ATPASE SUBUNIT ALPHA"/>
    <property type="match status" value="1"/>
</dbReference>
<dbReference type="InterPro" id="IPR044492">
    <property type="entry name" value="P_typ_ATPase_HD_dom"/>
</dbReference>
<keyword evidence="7" id="KW-1278">Translocase</keyword>
<feature type="transmembrane region" description="Helical" evidence="10">
    <location>
        <begin position="256"/>
        <end position="278"/>
    </location>
</feature>
<dbReference type="InterPro" id="IPR059000">
    <property type="entry name" value="ATPase_P-type_domA"/>
</dbReference>
<feature type="transmembrane region" description="Helical" evidence="10">
    <location>
        <begin position="825"/>
        <end position="842"/>
    </location>
</feature>
<feature type="transmembrane region" description="Helical" evidence="10">
    <location>
        <begin position="854"/>
        <end position="877"/>
    </location>
</feature>
<evidence type="ECO:0000259" key="11">
    <source>
        <dbReference type="SMART" id="SM00831"/>
    </source>
</evidence>
<evidence type="ECO:0000256" key="2">
    <source>
        <dbReference type="ARBA" id="ARBA00005675"/>
    </source>
</evidence>
<proteinExistence type="inferred from homology"/>
<dbReference type="SFLD" id="SFLDF00027">
    <property type="entry name" value="p-type_atpase"/>
    <property type="match status" value="1"/>
</dbReference>
<dbReference type="EMBL" id="VBRA02000009">
    <property type="protein sequence ID" value="MBP3059468.1"/>
    <property type="molecule type" value="Genomic_DNA"/>
</dbReference>
<dbReference type="Pfam" id="PF00690">
    <property type="entry name" value="Cation_ATPase_N"/>
    <property type="match status" value="1"/>
</dbReference>
<dbReference type="InterPro" id="IPR018303">
    <property type="entry name" value="ATPase_P-typ_P_site"/>
</dbReference>
<gene>
    <name evidence="12" type="ORF">FEF22_001580</name>
</gene>
<dbReference type="Gene3D" id="2.70.150.10">
    <property type="entry name" value="Calcium-transporting ATPase, cytoplasmic transduction domain A"/>
    <property type="match status" value="1"/>
</dbReference>
<dbReference type="InterPro" id="IPR004014">
    <property type="entry name" value="ATPase_P-typ_cation-transptr_N"/>
</dbReference>
<dbReference type="Gene3D" id="3.40.1110.10">
    <property type="entry name" value="Calcium-transporting ATPase, cytoplasmic domain N"/>
    <property type="match status" value="1"/>
</dbReference>
<evidence type="ECO:0000256" key="8">
    <source>
        <dbReference type="ARBA" id="ARBA00022989"/>
    </source>
</evidence>
<feature type="transmembrane region" description="Helical" evidence="10">
    <location>
        <begin position="712"/>
        <end position="737"/>
    </location>
</feature>
<dbReference type="InterPro" id="IPR050510">
    <property type="entry name" value="Cation_transp_ATPase_P-type"/>
</dbReference>
<dbReference type="RefSeq" id="WP_138108041.1">
    <property type="nucleotide sequence ID" value="NZ_VBRA02000009.1"/>
</dbReference>
<dbReference type="SUPFAM" id="SSF81665">
    <property type="entry name" value="Calcium ATPase, transmembrane domain M"/>
    <property type="match status" value="1"/>
</dbReference>
<organism evidence="12 13">
    <name type="scientific">Texas Phoenix palm phytoplasma</name>
    <dbReference type="NCBI Taxonomy" id="176709"/>
    <lineage>
        <taxon>Bacteria</taxon>
        <taxon>Bacillati</taxon>
        <taxon>Mycoplasmatota</taxon>
        <taxon>Mollicutes</taxon>
        <taxon>Acholeplasmatales</taxon>
        <taxon>Acholeplasmataceae</taxon>
        <taxon>Candidatus Phytoplasma</taxon>
        <taxon>16SrIV (Coconut lethal yellows group)</taxon>
    </lineage>
</organism>
<dbReference type="Pfam" id="PF00122">
    <property type="entry name" value="E1-E2_ATPase"/>
    <property type="match status" value="1"/>
</dbReference>
<feature type="transmembrane region" description="Helical" evidence="10">
    <location>
        <begin position="290"/>
        <end position="316"/>
    </location>
</feature>
<dbReference type="SUPFAM" id="SSF81660">
    <property type="entry name" value="Metal cation-transporting ATPase, ATP-binding domain N"/>
    <property type="match status" value="1"/>
</dbReference>
<dbReference type="SFLD" id="SFLDG00002">
    <property type="entry name" value="C1.7:_P-type_atpase_like"/>
    <property type="match status" value="1"/>
</dbReference>
<feature type="transmembrane region" description="Helical" evidence="10">
    <location>
        <begin position="790"/>
        <end position="813"/>
    </location>
</feature>
<keyword evidence="3" id="KW-1003">Cell membrane</keyword>
<dbReference type="Proteomes" id="UP001192346">
    <property type="component" value="Unassembled WGS sequence"/>
</dbReference>
<dbReference type="Gene3D" id="1.20.1110.10">
    <property type="entry name" value="Calcium-transporting ATPase, transmembrane domain"/>
    <property type="match status" value="1"/>
</dbReference>
<keyword evidence="9 10" id="KW-0472">Membrane</keyword>
<keyword evidence="13" id="KW-1185">Reference proteome</keyword>
<accession>A0ABS5BIQ3</accession>
<evidence type="ECO:0000256" key="3">
    <source>
        <dbReference type="ARBA" id="ARBA00022475"/>
    </source>
</evidence>
<dbReference type="SFLD" id="SFLDS00003">
    <property type="entry name" value="Haloacid_Dehalogenase"/>
    <property type="match status" value="1"/>
</dbReference>
<evidence type="ECO:0000256" key="4">
    <source>
        <dbReference type="ARBA" id="ARBA00022692"/>
    </source>
</evidence>
<keyword evidence="8 10" id="KW-1133">Transmembrane helix</keyword>
<dbReference type="InterPro" id="IPR023214">
    <property type="entry name" value="HAD_sf"/>
</dbReference>
<keyword evidence="4 10" id="KW-0812">Transmembrane</keyword>
<dbReference type="InterPro" id="IPR008250">
    <property type="entry name" value="ATPase_P-typ_transduc_dom_A_sf"/>
</dbReference>
<dbReference type="InterPro" id="IPR023298">
    <property type="entry name" value="ATPase_P-typ_TM_dom_sf"/>
</dbReference>
<evidence type="ECO:0000256" key="5">
    <source>
        <dbReference type="ARBA" id="ARBA00022741"/>
    </source>
</evidence>
<dbReference type="InterPro" id="IPR023299">
    <property type="entry name" value="ATPase_P-typ_cyto_dom_N"/>
</dbReference>
<reference evidence="12" key="1">
    <citation type="submission" date="2019-10" db="EMBL/GenBank/DDBJ databases">
        <title>Whole Genome Sequencing and Characterization of Texas Phoenix Palm Decline Phytoplasma Belongs to Lethal Yellowing (16SrIV) Group.</title>
        <authorList>
            <person name="Bao M."/>
        </authorList>
    </citation>
    <scope>NUCLEOTIDE SEQUENCE [LARGE SCALE GENOMIC DNA]</scope>
    <source>
        <strain evidence="12">ACPD</strain>
    </source>
</reference>
<name>A0ABS5BIQ3_9MOLU</name>
<comment type="caution">
    <text evidence="12">The sequence shown here is derived from an EMBL/GenBank/DDBJ whole genome shotgun (WGS) entry which is preliminary data.</text>
</comment>
<dbReference type="PRINTS" id="PR00119">
    <property type="entry name" value="CATATPASE"/>
</dbReference>
<dbReference type="PROSITE" id="PS00154">
    <property type="entry name" value="ATPASE_E1_E2"/>
    <property type="match status" value="1"/>
</dbReference>
<evidence type="ECO:0000256" key="1">
    <source>
        <dbReference type="ARBA" id="ARBA00004651"/>
    </source>
</evidence>
<feature type="transmembrane region" description="Helical" evidence="10">
    <location>
        <begin position="87"/>
        <end position="107"/>
    </location>
</feature>
<evidence type="ECO:0000313" key="12">
    <source>
        <dbReference type="EMBL" id="MBP3059468.1"/>
    </source>
</evidence>
<evidence type="ECO:0000256" key="9">
    <source>
        <dbReference type="ARBA" id="ARBA00023136"/>
    </source>
</evidence>